<reference evidence="1" key="2">
    <citation type="journal article" date="2021" name="PeerJ">
        <title>Extensive microbial diversity within the chicken gut microbiome revealed by metagenomics and culture.</title>
        <authorList>
            <person name="Gilroy R."/>
            <person name="Ravi A."/>
            <person name="Getino M."/>
            <person name="Pursley I."/>
            <person name="Horton D.L."/>
            <person name="Alikhan N.F."/>
            <person name="Baker D."/>
            <person name="Gharbi K."/>
            <person name="Hall N."/>
            <person name="Watson M."/>
            <person name="Adriaenssens E.M."/>
            <person name="Foster-Nyarko E."/>
            <person name="Jarju S."/>
            <person name="Secka A."/>
            <person name="Antonio M."/>
            <person name="Oren A."/>
            <person name="Chaudhuri R.R."/>
            <person name="La Ragione R."/>
            <person name="Hildebrand F."/>
            <person name="Pallen M.J."/>
        </authorList>
    </citation>
    <scope>NUCLEOTIDE SEQUENCE</scope>
    <source>
        <strain evidence="1">10532</strain>
    </source>
</reference>
<dbReference type="EMBL" id="JADIMM010000037">
    <property type="protein sequence ID" value="MBO8457200.1"/>
    <property type="molecule type" value="Genomic_DNA"/>
</dbReference>
<protein>
    <submittedName>
        <fullName evidence="1">Uncharacterized protein</fullName>
    </submittedName>
</protein>
<dbReference type="Proteomes" id="UP000823638">
    <property type="component" value="Unassembled WGS sequence"/>
</dbReference>
<name>A0A9D9HNU1_9SPIR</name>
<sequence length="203" mass="23045">MKKIFIIICLILVIISGFLICCTNKQKEKISALESSISELKKEILISTFVITQKTDSEISMKIRLFDYGGREICTFPVKIPGTQIYFDTELVNYEEKGYYLAFPSKIYSDKVPPAGGISLYEFYTGKENFPLNYSNSPFDSDEEKDFITRIFNSVKQGKNINSKSFGSSVHEPVFLPGFIINQPYSVIYRPLKGGIELMEAGF</sequence>
<reference evidence="1" key="1">
    <citation type="submission" date="2020-10" db="EMBL/GenBank/DDBJ databases">
        <authorList>
            <person name="Gilroy R."/>
        </authorList>
    </citation>
    <scope>NUCLEOTIDE SEQUENCE</scope>
    <source>
        <strain evidence="1">10532</strain>
    </source>
</reference>
<evidence type="ECO:0000313" key="2">
    <source>
        <dbReference type="Proteomes" id="UP000823638"/>
    </source>
</evidence>
<organism evidence="1 2">
    <name type="scientific">Candidatus Gallitreponema excrementavium</name>
    <dbReference type="NCBI Taxonomy" id="2840840"/>
    <lineage>
        <taxon>Bacteria</taxon>
        <taxon>Pseudomonadati</taxon>
        <taxon>Spirochaetota</taxon>
        <taxon>Spirochaetia</taxon>
        <taxon>Spirochaetales</taxon>
        <taxon>Candidatus Gallitreponema</taxon>
    </lineage>
</organism>
<proteinExistence type="predicted"/>
<evidence type="ECO:0000313" key="1">
    <source>
        <dbReference type="EMBL" id="MBO8457200.1"/>
    </source>
</evidence>
<comment type="caution">
    <text evidence="1">The sequence shown here is derived from an EMBL/GenBank/DDBJ whole genome shotgun (WGS) entry which is preliminary data.</text>
</comment>
<dbReference type="AlphaFoldDB" id="A0A9D9HNU1"/>
<accession>A0A9D9HNU1</accession>
<gene>
    <name evidence="1" type="ORF">IAA81_03100</name>
</gene>